<dbReference type="AlphaFoldDB" id="A0A811SIQ2"/>
<evidence type="ECO:0000313" key="3">
    <source>
        <dbReference type="Proteomes" id="UP000604825"/>
    </source>
</evidence>
<evidence type="ECO:0000313" key="2">
    <source>
        <dbReference type="EMBL" id="CAD6340756.1"/>
    </source>
</evidence>
<accession>A0A811SIQ2</accession>
<sequence length="191" mass="21192">MQLLRRASLGQGAPERGVAEPQLRLRQAPRRRRRVARQPGSCRNDKYHDNSYVNMGSSWVFAKSRCSWSDLVCALHDVCKIEILVTRLAKSRCLSSAYDDGDPSMTIGGNVTTKGKQHLENLADITFTAPVDKAKITTKHQPFQQTPYAAKFRIAISGYATKEKEANEAYEANDFFSALATPSASLEIQVG</sequence>
<proteinExistence type="predicted"/>
<organism evidence="2 3">
    <name type="scientific">Miscanthus lutarioriparius</name>
    <dbReference type="NCBI Taxonomy" id="422564"/>
    <lineage>
        <taxon>Eukaryota</taxon>
        <taxon>Viridiplantae</taxon>
        <taxon>Streptophyta</taxon>
        <taxon>Embryophyta</taxon>
        <taxon>Tracheophyta</taxon>
        <taxon>Spermatophyta</taxon>
        <taxon>Magnoliopsida</taxon>
        <taxon>Liliopsida</taxon>
        <taxon>Poales</taxon>
        <taxon>Poaceae</taxon>
        <taxon>PACMAD clade</taxon>
        <taxon>Panicoideae</taxon>
        <taxon>Andropogonodae</taxon>
        <taxon>Andropogoneae</taxon>
        <taxon>Saccharinae</taxon>
        <taxon>Miscanthus</taxon>
    </lineage>
</organism>
<gene>
    <name evidence="2" type="ORF">NCGR_LOCUS64854</name>
</gene>
<evidence type="ECO:0000256" key="1">
    <source>
        <dbReference type="SAM" id="MobiDB-lite"/>
    </source>
</evidence>
<name>A0A811SIQ2_9POAL</name>
<feature type="region of interest" description="Disordered" evidence="1">
    <location>
        <begin position="1"/>
        <end position="20"/>
    </location>
</feature>
<dbReference type="EMBL" id="CAJGYO010000060">
    <property type="protein sequence ID" value="CAD6340756.1"/>
    <property type="molecule type" value="Genomic_DNA"/>
</dbReference>
<keyword evidence="3" id="KW-1185">Reference proteome</keyword>
<reference evidence="2" key="1">
    <citation type="submission" date="2020-10" db="EMBL/GenBank/DDBJ databases">
        <authorList>
            <person name="Han B."/>
            <person name="Lu T."/>
            <person name="Zhao Q."/>
            <person name="Huang X."/>
            <person name="Zhao Y."/>
        </authorList>
    </citation>
    <scope>NUCLEOTIDE SEQUENCE</scope>
</reference>
<dbReference type="Proteomes" id="UP000604825">
    <property type="component" value="Unassembled WGS sequence"/>
</dbReference>
<protein>
    <submittedName>
        <fullName evidence="2">Uncharacterized protein</fullName>
    </submittedName>
</protein>
<comment type="caution">
    <text evidence="2">The sequence shown here is derived from an EMBL/GenBank/DDBJ whole genome shotgun (WGS) entry which is preliminary data.</text>
</comment>